<evidence type="ECO:0000256" key="1">
    <source>
        <dbReference type="SAM" id="SignalP"/>
    </source>
</evidence>
<evidence type="ECO:0000313" key="3">
    <source>
        <dbReference type="EMBL" id="WNQ11585.1"/>
    </source>
</evidence>
<proteinExistence type="predicted"/>
<dbReference type="EMBL" id="CP130318">
    <property type="protein sequence ID" value="WNQ11585.1"/>
    <property type="molecule type" value="Genomic_DNA"/>
</dbReference>
<keyword evidence="1" id="KW-0732">Signal</keyword>
<dbReference type="Pfam" id="PF00395">
    <property type="entry name" value="SLH"/>
    <property type="match status" value="2"/>
</dbReference>
<feature type="domain" description="SLH" evidence="2">
    <location>
        <begin position="1203"/>
        <end position="1276"/>
    </location>
</feature>
<dbReference type="RefSeq" id="WP_315605362.1">
    <property type="nucleotide sequence ID" value="NZ_CP130318.1"/>
</dbReference>
<dbReference type="AlphaFoldDB" id="A0AA96LGC6"/>
<dbReference type="KEGG" id="paun:MJA45_00455"/>
<gene>
    <name evidence="3" type="ORF">MJA45_00455</name>
</gene>
<evidence type="ECO:0000313" key="4">
    <source>
        <dbReference type="Proteomes" id="UP001305702"/>
    </source>
</evidence>
<protein>
    <submittedName>
        <fullName evidence="3">S-layer homology domain-containing protein</fullName>
    </submittedName>
</protein>
<feature type="signal peptide" evidence="1">
    <location>
        <begin position="1"/>
        <end position="26"/>
    </location>
</feature>
<dbReference type="Proteomes" id="UP001305702">
    <property type="component" value="Chromosome"/>
</dbReference>
<dbReference type="PROSITE" id="PS51272">
    <property type="entry name" value="SLH"/>
    <property type="match status" value="3"/>
</dbReference>
<organism evidence="3 4">
    <name type="scientific">Paenibacillus aurantius</name>
    <dbReference type="NCBI Taxonomy" id="2918900"/>
    <lineage>
        <taxon>Bacteria</taxon>
        <taxon>Bacillati</taxon>
        <taxon>Bacillota</taxon>
        <taxon>Bacilli</taxon>
        <taxon>Bacillales</taxon>
        <taxon>Paenibacillaceae</taxon>
        <taxon>Paenibacillus</taxon>
    </lineage>
</organism>
<accession>A0AA96LGC6</accession>
<reference evidence="3 4" key="1">
    <citation type="submission" date="2022-02" db="EMBL/GenBank/DDBJ databases">
        <title>Paenibacillus sp. MBLB1776 Whole Genome Shotgun Sequencing.</title>
        <authorList>
            <person name="Hwang C.Y."/>
            <person name="Cho E.-S."/>
            <person name="Seo M.-J."/>
        </authorList>
    </citation>
    <scope>NUCLEOTIDE SEQUENCE [LARGE SCALE GENOMIC DNA]</scope>
    <source>
        <strain evidence="3 4">MBLB1776</strain>
    </source>
</reference>
<sequence>MKTYVQRGTSLLMAFVLLVSLFPAFAGKAQAAANFFTPDDVKLAASANIPLTSVNRSTAFLASKSTLPVTGTFQYVASDSLSVKVEQLSKNQAGQFVTDNQHVFTASVAATSSNKFEARNVELFPGYNQVTFTGMQGGVAKADVFYVLYEDIPYLRSLKVGSGNDNPVNLNEGTSVVMAGNMIYLQGEVQNGSRVWVNGSGASILEDGTFFSPTFRIKPGKNRLDIIIENQTNQLKVSRDVYYYDPQNPFVELELIQDGVRKSILDDSPSFTGPSSTGQIRGKLLVPDNGKDFFGTGIATIKINTVDTPFTPTSSAITTDPSQQTIPGNPSYRLIDFTTNAYSFQNTGGVYDQNQSVTVSVNYDNFTGSLARGFQYLPNEVALKSVSLLPNFNEAAPSIANAVALNNSEVKSETFYILAETDKPFDELRASLQPLATVPLNLTYLTSIQSDNSFGTAKTAKQIYKVTGLPNGSQQVKFQLYAYNPSPGRYLSSTLTANVNYVSTNYISVDNLYDGQSFSFDSSKGVQTINVKGQFVGFKGQLITGTAENAELFINGVKKTFSVDTNNNFDFNLIMNQGGTELYYGENRIVFTARYVDNGTFRDIEKQIKIYIIDTNVATIERFQPVLIPKFGRTLDLTDEKNIFKDPSPDFVFSNNKYTTTQRDPFDLVLKGSGAKEATIKLGGTVIFSYSLSPVTETRSDTYTYTSPEGTGMTAYDLAGKQDGFVIRLKNIKIDVPGSQTYVLELTNTSGAKVTRVLELVRQAAPYTIKSPKPTVGDRIVVNKNFIHFDIDAEGADSVTIEGQPAVKRPDYKDRFIYDYVGLKPDKENSLKITIKRGKDSVTDTVKVFYTSSIETGTAFEEKINSKHSVLNKGIELSFPKGTILKKAIPTNGIEQFYDSNILLFGIANPSDGSVEKVNDYGEIKGLNADTRTDSRNGGHYTIPVLEKMVRLFTSTIDRSNFTTISPIYYINGGVAENYNSPATNGLDPYAVEGTFTEFEPQRKLVPTNRGTLKLKFNTSVVDEASSLVTVFKFTERGKWENIGGEVDSKANTITVPFDEFGYYMVTKLRSSYKDITDHGWARNVLDGLYSKGLMVNIHNDSFGAYDMTSRGEFATLLVKSLNIPLNYEGTPSFTDISPGMKLKTWDYEHIETAARAGIVTGIENGIFGAIAPLTREQAAAMIARALELKLAINDDKLKKSLEKNFTDAASIDFYAVPAIDAVFKAGIMLGEEVAPKPGEKKSTVAFNPKAKLTRDQAGKIAVRLLQKSTKIFPKNLN</sequence>
<feature type="domain" description="SLH" evidence="2">
    <location>
        <begin position="1134"/>
        <end position="1197"/>
    </location>
</feature>
<dbReference type="InterPro" id="IPR001119">
    <property type="entry name" value="SLH_dom"/>
</dbReference>
<evidence type="ECO:0000259" key="2">
    <source>
        <dbReference type="PROSITE" id="PS51272"/>
    </source>
</evidence>
<feature type="domain" description="SLH" evidence="2">
    <location>
        <begin position="1069"/>
        <end position="1132"/>
    </location>
</feature>
<keyword evidence="4" id="KW-1185">Reference proteome</keyword>
<name>A0AA96LGC6_9BACL</name>
<feature type="chain" id="PRO_5041737806" evidence="1">
    <location>
        <begin position="27"/>
        <end position="1278"/>
    </location>
</feature>